<protein>
    <submittedName>
        <fullName evidence="2">Uncharacterized protein</fullName>
    </submittedName>
</protein>
<accession>A0AAU0MZV4</accession>
<sequence length="196" mass="22332">MKRRYLLFFTLLTLSVHINAKELDGSQPPSLEDYKIGEKWVWKYKGVTTSGEVRAEGKDTKKIVSHNGVLSMATQHAVIPVADIVKPVESKTARYNWPLQVGKKWKFEERWTSEDGTKGATIQDAEVLSFKEETVEAGTFMAYTIRYNGTISNSRGYSADTEDIRVYAARLKTFIKLTQLQGDYSYTEELIEYAPE</sequence>
<dbReference type="KEGG" id="mpaf:R5R33_00950"/>
<keyword evidence="1" id="KW-0732">Signal</keyword>
<evidence type="ECO:0000256" key="1">
    <source>
        <dbReference type="SAM" id="SignalP"/>
    </source>
</evidence>
<name>A0AAU0MZV4_9GAMM</name>
<evidence type="ECO:0000313" key="3">
    <source>
        <dbReference type="Proteomes" id="UP001302477"/>
    </source>
</evidence>
<dbReference type="Proteomes" id="UP001302477">
    <property type="component" value="Chromosome"/>
</dbReference>
<feature type="signal peptide" evidence="1">
    <location>
        <begin position="1"/>
        <end position="20"/>
    </location>
</feature>
<gene>
    <name evidence="2" type="ORF">R5R33_00950</name>
</gene>
<dbReference type="RefSeq" id="WP_318954211.1">
    <property type="nucleotide sequence ID" value="NZ_CP137555.1"/>
</dbReference>
<evidence type="ECO:0000313" key="2">
    <source>
        <dbReference type="EMBL" id="WOX05745.1"/>
    </source>
</evidence>
<keyword evidence="3" id="KW-1185">Reference proteome</keyword>
<reference evidence="2 3" key="1">
    <citation type="submission" date="2023-10" db="EMBL/GenBank/DDBJ databases">
        <title>Description of Microbulbifer bruguierae sp. nov., isolated from the sediments of mangrove plant Bruguiera sexangula and comparative genomic analyses of the genus Microbulbifer.</title>
        <authorList>
            <person name="Long M."/>
        </authorList>
    </citation>
    <scope>NUCLEOTIDE SEQUENCE [LARGE SCALE GENOMIC DNA]</scope>
    <source>
        <strain evidence="2 3">SPO729</strain>
    </source>
</reference>
<feature type="chain" id="PRO_5043502071" evidence="1">
    <location>
        <begin position="21"/>
        <end position="196"/>
    </location>
</feature>
<dbReference type="EMBL" id="CP137555">
    <property type="protein sequence ID" value="WOX05745.1"/>
    <property type="molecule type" value="Genomic_DNA"/>
</dbReference>
<organism evidence="2 3">
    <name type="scientific">Microbulbifer pacificus</name>
    <dbReference type="NCBI Taxonomy" id="407164"/>
    <lineage>
        <taxon>Bacteria</taxon>
        <taxon>Pseudomonadati</taxon>
        <taxon>Pseudomonadota</taxon>
        <taxon>Gammaproteobacteria</taxon>
        <taxon>Cellvibrionales</taxon>
        <taxon>Microbulbiferaceae</taxon>
        <taxon>Microbulbifer</taxon>
    </lineage>
</organism>
<dbReference type="AlphaFoldDB" id="A0AAU0MZV4"/>
<proteinExistence type="predicted"/>